<evidence type="ECO:0000256" key="11">
    <source>
        <dbReference type="SAM" id="Phobius"/>
    </source>
</evidence>
<keyword evidence="7 11" id="KW-1133">Transmembrane helix</keyword>
<dbReference type="InterPro" id="IPR001901">
    <property type="entry name" value="Translocase_SecE/Sec61-g"/>
</dbReference>
<dbReference type="GO" id="GO:0006605">
    <property type="term" value="P:protein targeting"/>
    <property type="evidence" value="ECO:0007669"/>
    <property type="project" value="InterPro"/>
</dbReference>
<dbReference type="PANTHER" id="PTHR12309">
    <property type="entry name" value="SEC61 GAMMA SUBUNIT"/>
    <property type="match status" value="1"/>
</dbReference>
<dbReference type="SUPFAM" id="SSF103456">
    <property type="entry name" value="Preprotein translocase SecE subunit"/>
    <property type="match status" value="1"/>
</dbReference>
<comment type="subcellular location">
    <subcellularLocation>
        <location evidence="1">Endoplasmic reticulum membrane</location>
        <topology evidence="1">Single-pass membrane protein</topology>
    </subcellularLocation>
</comment>
<dbReference type="GO" id="GO:0006886">
    <property type="term" value="P:intracellular protein transport"/>
    <property type="evidence" value="ECO:0007669"/>
    <property type="project" value="InterPro"/>
</dbReference>
<evidence type="ECO:0000256" key="7">
    <source>
        <dbReference type="ARBA" id="ARBA00022989"/>
    </source>
</evidence>
<dbReference type="EMBL" id="CDMZ01005906">
    <property type="protein sequence ID" value="CEM55738.1"/>
    <property type="molecule type" value="Genomic_DNA"/>
</dbReference>
<evidence type="ECO:0000256" key="5">
    <source>
        <dbReference type="ARBA" id="ARBA00022824"/>
    </source>
</evidence>
<keyword evidence="9 11" id="KW-0472">Membrane</keyword>
<dbReference type="Gene3D" id="1.20.5.820">
    <property type="entry name" value="Preprotein translocase SecE subunit"/>
    <property type="match status" value="1"/>
</dbReference>
<evidence type="ECO:0000256" key="4">
    <source>
        <dbReference type="ARBA" id="ARBA00022692"/>
    </source>
</evidence>
<evidence type="ECO:0000256" key="1">
    <source>
        <dbReference type="ARBA" id="ARBA00004389"/>
    </source>
</evidence>
<dbReference type="Pfam" id="PF00584">
    <property type="entry name" value="SecE"/>
    <property type="match status" value="1"/>
</dbReference>
<evidence type="ECO:0000313" key="12">
    <source>
        <dbReference type="EMBL" id="CEM55738.1"/>
    </source>
</evidence>
<comment type="similarity">
    <text evidence="2">Belongs to the SecE/SEC61-gamma family.</text>
</comment>
<protein>
    <recommendedName>
        <fullName evidence="13">Protein translocase SEC61 complex gamma subunit, archaeal and eukaryotic</fullName>
    </recommendedName>
</protein>
<keyword evidence="5" id="KW-0256">Endoplasmic reticulum</keyword>
<name>A0A0G4IF38_9ALVE</name>
<evidence type="ECO:0000256" key="8">
    <source>
        <dbReference type="ARBA" id="ARBA00023010"/>
    </source>
</evidence>
<evidence type="ECO:0000256" key="3">
    <source>
        <dbReference type="ARBA" id="ARBA00022448"/>
    </source>
</evidence>
<evidence type="ECO:0000256" key="2">
    <source>
        <dbReference type="ARBA" id="ARBA00008274"/>
    </source>
</evidence>
<feature type="region of interest" description="Disordered" evidence="10">
    <location>
        <begin position="1"/>
        <end position="23"/>
    </location>
</feature>
<keyword evidence="3" id="KW-0813">Transport</keyword>
<evidence type="ECO:0008006" key="13">
    <source>
        <dbReference type="Google" id="ProtNLM"/>
    </source>
</evidence>
<dbReference type="InterPro" id="IPR023391">
    <property type="entry name" value="Prot_translocase_SecE_dom_sf"/>
</dbReference>
<dbReference type="GO" id="GO:0005789">
    <property type="term" value="C:endoplasmic reticulum membrane"/>
    <property type="evidence" value="ECO:0007669"/>
    <property type="project" value="UniProtKB-SubCell"/>
</dbReference>
<reference evidence="12" key="1">
    <citation type="submission" date="2014-11" db="EMBL/GenBank/DDBJ databases">
        <authorList>
            <person name="Otto D Thomas"/>
            <person name="Naeem Raeece"/>
        </authorList>
    </citation>
    <scope>NUCLEOTIDE SEQUENCE</scope>
</reference>
<sequence>MSNSGSGEKPVAPVARQPPSFLTDKNNPIGWAYTGTKEFANDSVRLVRRCTKPDAKEFKKIAVACSIGFAIMGFIGYAVKLVFIPINAILVGGQ</sequence>
<proteinExistence type="inferred from homology"/>
<dbReference type="VEuPathDB" id="CryptoDB:Cvel_13796"/>
<dbReference type="HAMAP" id="MF_00422">
    <property type="entry name" value="SecE"/>
    <property type="match status" value="1"/>
</dbReference>
<accession>A0A0G4IF38</accession>
<dbReference type="NCBIfam" id="TIGR00327">
    <property type="entry name" value="secE_euk_arch"/>
    <property type="match status" value="1"/>
</dbReference>
<evidence type="ECO:0000256" key="9">
    <source>
        <dbReference type="ARBA" id="ARBA00023136"/>
    </source>
</evidence>
<evidence type="ECO:0000256" key="6">
    <source>
        <dbReference type="ARBA" id="ARBA00022927"/>
    </source>
</evidence>
<feature type="transmembrane region" description="Helical" evidence="11">
    <location>
        <begin position="61"/>
        <end position="86"/>
    </location>
</feature>
<dbReference type="AlphaFoldDB" id="A0A0G4IF38"/>
<keyword evidence="4 11" id="KW-0812">Transmembrane</keyword>
<organism evidence="12">
    <name type="scientific">Chromera velia CCMP2878</name>
    <dbReference type="NCBI Taxonomy" id="1169474"/>
    <lineage>
        <taxon>Eukaryota</taxon>
        <taxon>Sar</taxon>
        <taxon>Alveolata</taxon>
        <taxon>Colpodellida</taxon>
        <taxon>Chromeraceae</taxon>
        <taxon>Chromera</taxon>
    </lineage>
</organism>
<keyword evidence="8" id="KW-0811">Translocation</keyword>
<keyword evidence="6" id="KW-0653">Protein transport</keyword>
<dbReference type="GO" id="GO:0008320">
    <property type="term" value="F:protein transmembrane transporter activity"/>
    <property type="evidence" value="ECO:0007669"/>
    <property type="project" value="InterPro"/>
</dbReference>
<gene>
    <name evidence="12" type="ORF">Cvel_13796</name>
</gene>
<dbReference type="InterPro" id="IPR008158">
    <property type="entry name" value="Translocase_Sec61-g"/>
</dbReference>
<evidence type="ECO:0000256" key="10">
    <source>
        <dbReference type="SAM" id="MobiDB-lite"/>
    </source>
</evidence>